<feature type="transmembrane region" description="Helical" evidence="6">
    <location>
        <begin position="73"/>
        <end position="94"/>
    </location>
</feature>
<keyword evidence="8" id="KW-1185">Reference proteome</keyword>
<feature type="transmembrane region" description="Helical" evidence="6">
    <location>
        <begin position="154"/>
        <end position="174"/>
    </location>
</feature>
<dbReference type="InterPro" id="IPR001958">
    <property type="entry name" value="Tet-R_TetA/multi-R_MdtG-like"/>
</dbReference>
<feature type="transmembrane region" description="Helical" evidence="6">
    <location>
        <begin position="284"/>
        <end position="303"/>
    </location>
</feature>
<evidence type="ECO:0000256" key="4">
    <source>
        <dbReference type="ARBA" id="ARBA00022989"/>
    </source>
</evidence>
<name>A0A9P5XLP0_9AGAR</name>
<dbReference type="Pfam" id="PF07690">
    <property type="entry name" value="MFS_1"/>
    <property type="match status" value="1"/>
</dbReference>
<feature type="transmembrane region" description="Helical" evidence="6">
    <location>
        <begin position="106"/>
        <end position="133"/>
    </location>
</feature>
<dbReference type="PANTHER" id="PTHR23504:SF15">
    <property type="entry name" value="MAJOR FACILITATOR SUPERFAMILY (MFS) PROFILE DOMAIN-CONTAINING PROTEIN"/>
    <property type="match status" value="1"/>
</dbReference>
<keyword evidence="5 6" id="KW-0472">Membrane</keyword>
<dbReference type="InterPro" id="IPR011701">
    <property type="entry name" value="MFS"/>
</dbReference>
<evidence type="ECO:0000256" key="2">
    <source>
        <dbReference type="ARBA" id="ARBA00022448"/>
    </source>
</evidence>
<comment type="caution">
    <text evidence="7">The sequence shown here is derived from an EMBL/GenBank/DDBJ whole genome shotgun (WGS) entry which is preliminary data.</text>
</comment>
<comment type="subcellular location">
    <subcellularLocation>
        <location evidence="1">Membrane</location>
        <topology evidence="1">Multi-pass membrane protein</topology>
    </subcellularLocation>
</comment>
<evidence type="ECO:0000256" key="6">
    <source>
        <dbReference type="SAM" id="Phobius"/>
    </source>
</evidence>
<evidence type="ECO:0000256" key="5">
    <source>
        <dbReference type="ARBA" id="ARBA00023136"/>
    </source>
</evidence>
<keyword evidence="4 6" id="KW-1133">Transmembrane helix</keyword>
<dbReference type="GO" id="GO:0016020">
    <property type="term" value="C:membrane"/>
    <property type="evidence" value="ECO:0007669"/>
    <property type="project" value="UniProtKB-SubCell"/>
</dbReference>
<dbReference type="EMBL" id="MU151059">
    <property type="protein sequence ID" value="KAF9453693.1"/>
    <property type="molecule type" value="Genomic_DNA"/>
</dbReference>
<dbReference type="PANTHER" id="PTHR23504">
    <property type="entry name" value="MAJOR FACILITATOR SUPERFAMILY DOMAIN-CONTAINING PROTEIN 10"/>
    <property type="match status" value="1"/>
</dbReference>
<feature type="transmembrane region" description="Helical" evidence="6">
    <location>
        <begin position="355"/>
        <end position="382"/>
    </location>
</feature>
<dbReference type="GO" id="GO:0022857">
    <property type="term" value="F:transmembrane transporter activity"/>
    <property type="evidence" value="ECO:0007669"/>
    <property type="project" value="InterPro"/>
</dbReference>
<accession>A0A9P5XLP0</accession>
<feature type="transmembrane region" description="Helical" evidence="6">
    <location>
        <begin position="244"/>
        <end position="264"/>
    </location>
</feature>
<dbReference type="Proteomes" id="UP000807342">
    <property type="component" value="Unassembled WGS sequence"/>
</dbReference>
<evidence type="ECO:0000256" key="3">
    <source>
        <dbReference type="ARBA" id="ARBA00022692"/>
    </source>
</evidence>
<organism evidence="7 8">
    <name type="scientific">Macrolepiota fuliginosa MF-IS2</name>
    <dbReference type="NCBI Taxonomy" id="1400762"/>
    <lineage>
        <taxon>Eukaryota</taxon>
        <taxon>Fungi</taxon>
        <taxon>Dikarya</taxon>
        <taxon>Basidiomycota</taxon>
        <taxon>Agaricomycotina</taxon>
        <taxon>Agaricomycetes</taxon>
        <taxon>Agaricomycetidae</taxon>
        <taxon>Agaricales</taxon>
        <taxon>Agaricineae</taxon>
        <taxon>Agaricaceae</taxon>
        <taxon>Macrolepiota</taxon>
    </lineage>
</organism>
<evidence type="ECO:0000313" key="8">
    <source>
        <dbReference type="Proteomes" id="UP000807342"/>
    </source>
</evidence>
<gene>
    <name evidence="7" type="ORF">P691DRAFT_791563</name>
</gene>
<feature type="transmembrane region" description="Helical" evidence="6">
    <location>
        <begin position="430"/>
        <end position="450"/>
    </location>
</feature>
<feature type="transmembrane region" description="Helical" evidence="6">
    <location>
        <begin position="194"/>
        <end position="216"/>
    </location>
</feature>
<reference evidence="7" key="1">
    <citation type="submission" date="2020-11" db="EMBL/GenBank/DDBJ databases">
        <authorList>
            <consortium name="DOE Joint Genome Institute"/>
            <person name="Ahrendt S."/>
            <person name="Riley R."/>
            <person name="Andreopoulos W."/>
            <person name="Labutti K."/>
            <person name="Pangilinan J."/>
            <person name="Ruiz-Duenas F.J."/>
            <person name="Barrasa J.M."/>
            <person name="Sanchez-Garcia M."/>
            <person name="Camarero S."/>
            <person name="Miyauchi S."/>
            <person name="Serrano A."/>
            <person name="Linde D."/>
            <person name="Babiker R."/>
            <person name="Drula E."/>
            <person name="Ayuso-Fernandez I."/>
            <person name="Pacheco R."/>
            <person name="Padilla G."/>
            <person name="Ferreira P."/>
            <person name="Barriuso J."/>
            <person name="Kellner H."/>
            <person name="Castanera R."/>
            <person name="Alfaro M."/>
            <person name="Ramirez L."/>
            <person name="Pisabarro A.G."/>
            <person name="Kuo A."/>
            <person name="Tritt A."/>
            <person name="Lipzen A."/>
            <person name="He G."/>
            <person name="Yan M."/>
            <person name="Ng V."/>
            <person name="Cullen D."/>
            <person name="Martin F."/>
            <person name="Rosso M.-N."/>
            <person name="Henrissat B."/>
            <person name="Hibbett D."/>
            <person name="Martinez A.T."/>
            <person name="Grigoriev I.V."/>
        </authorList>
    </citation>
    <scope>NUCLEOTIDE SEQUENCE</scope>
    <source>
        <strain evidence="7">MF-IS2</strain>
    </source>
</reference>
<dbReference type="PRINTS" id="PR01035">
    <property type="entry name" value="TCRTETA"/>
</dbReference>
<evidence type="ECO:0000313" key="7">
    <source>
        <dbReference type="EMBL" id="KAF9453693.1"/>
    </source>
</evidence>
<dbReference type="InterPro" id="IPR036259">
    <property type="entry name" value="MFS_trans_sf"/>
</dbReference>
<keyword evidence="2" id="KW-0813">Transport</keyword>
<feature type="transmembrane region" description="Helical" evidence="6">
    <location>
        <begin position="315"/>
        <end position="335"/>
    </location>
</feature>
<dbReference type="AlphaFoldDB" id="A0A9P5XLP0"/>
<proteinExistence type="predicted"/>
<sequence length="460" mass="50328">MDDDESQPAERAPLLREELLHVENNPKRTPLPFGQLSIPLFLRFCESASWSSIFPFINNLLLSLTGGDETKVAYYASIMDVSGNTLALLAGMWWGRISDYVGRKPVILLGTAAMVISLLLVGVSKTFWILVLSNAGIIKSAIGEMADDTNRADAFALLHVPWAIGTPLIGGSLANPHTRFPDLFSGKLWQDFPYLLPCATVAFASSLGFLILLICFRETLPRNTTLEPTSNPPPAVRTLLTRRVLLSASSYVLISFSHGAYLAIQPLFLAMPIPIGGLSLQPTQIGYILGFYGFYNSLVQTFLPGRLVRQFGLRTVLGATIFVFIPIFLLFPLMNVYAKDWYFYQHRDGHTYSRFIMHALLAIQLCLLSIGEMGYGCTYMYINSSAPSRRSLGSVNGLAQAAGSIARLVGPGLANAVLGLSIERGWMGGYAVYFLLCLLTVGSVGLVGLLPRGVWEAENN</sequence>
<dbReference type="SUPFAM" id="SSF103473">
    <property type="entry name" value="MFS general substrate transporter"/>
    <property type="match status" value="1"/>
</dbReference>
<keyword evidence="3 6" id="KW-0812">Transmembrane</keyword>
<evidence type="ECO:0000256" key="1">
    <source>
        <dbReference type="ARBA" id="ARBA00004141"/>
    </source>
</evidence>
<dbReference type="Gene3D" id="1.20.1250.20">
    <property type="entry name" value="MFS general substrate transporter like domains"/>
    <property type="match status" value="1"/>
</dbReference>
<dbReference type="OrthoDB" id="419616at2759"/>
<protein>
    <submittedName>
        <fullName evidence="7">MFS general substrate transporter</fullName>
    </submittedName>
</protein>